<evidence type="ECO:0000313" key="2">
    <source>
        <dbReference type="EMBL" id="KAA1259825.1"/>
    </source>
</evidence>
<accession>A0A5B1CIT5</accession>
<comment type="caution">
    <text evidence="2">The sequence shown here is derived from an EMBL/GenBank/DDBJ whole genome shotgun (WGS) entry which is preliminary data.</text>
</comment>
<dbReference type="AlphaFoldDB" id="A0A5B1CIT5"/>
<keyword evidence="1" id="KW-1133">Transmembrane helix</keyword>
<reference evidence="2 3" key="1">
    <citation type="submission" date="2019-08" db="EMBL/GenBank/DDBJ databases">
        <title>Deep-cultivation of Planctomycetes and their phenomic and genomic characterization uncovers novel biology.</title>
        <authorList>
            <person name="Wiegand S."/>
            <person name="Jogler M."/>
            <person name="Boedeker C."/>
            <person name="Pinto D."/>
            <person name="Vollmers J."/>
            <person name="Rivas-Marin E."/>
            <person name="Kohn T."/>
            <person name="Peeters S.H."/>
            <person name="Heuer A."/>
            <person name="Rast P."/>
            <person name="Oberbeckmann S."/>
            <person name="Bunk B."/>
            <person name="Jeske O."/>
            <person name="Meyerdierks A."/>
            <person name="Storesund J.E."/>
            <person name="Kallscheuer N."/>
            <person name="Luecker S."/>
            <person name="Lage O.M."/>
            <person name="Pohl T."/>
            <person name="Merkel B.J."/>
            <person name="Hornburger P."/>
            <person name="Mueller R.-W."/>
            <person name="Bruemmer F."/>
            <person name="Labrenz M."/>
            <person name="Spormann A.M."/>
            <person name="Op Den Camp H."/>
            <person name="Overmann J."/>
            <person name="Amann R."/>
            <person name="Jetten M.S.M."/>
            <person name="Mascher T."/>
            <person name="Medema M.H."/>
            <person name="Devos D.P."/>
            <person name="Kaster A.-K."/>
            <person name="Ovreas L."/>
            <person name="Rohde M."/>
            <person name="Galperin M.Y."/>
            <person name="Jogler C."/>
        </authorList>
    </citation>
    <scope>NUCLEOTIDE SEQUENCE [LARGE SCALE GENOMIC DNA]</scope>
    <source>
        <strain evidence="2 3">LF1</strain>
    </source>
</reference>
<keyword evidence="3" id="KW-1185">Reference proteome</keyword>
<proteinExistence type="predicted"/>
<organism evidence="2 3">
    <name type="scientific">Rubripirellula obstinata</name>
    <dbReference type="NCBI Taxonomy" id="406547"/>
    <lineage>
        <taxon>Bacteria</taxon>
        <taxon>Pseudomonadati</taxon>
        <taxon>Planctomycetota</taxon>
        <taxon>Planctomycetia</taxon>
        <taxon>Pirellulales</taxon>
        <taxon>Pirellulaceae</taxon>
        <taxon>Rubripirellula</taxon>
    </lineage>
</organism>
<evidence type="ECO:0000256" key="1">
    <source>
        <dbReference type="SAM" id="Phobius"/>
    </source>
</evidence>
<dbReference type="Proteomes" id="UP000322699">
    <property type="component" value="Unassembled WGS sequence"/>
</dbReference>
<name>A0A5B1CIT5_9BACT</name>
<keyword evidence="1" id="KW-0472">Membrane</keyword>
<evidence type="ECO:0000313" key="3">
    <source>
        <dbReference type="Proteomes" id="UP000322699"/>
    </source>
</evidence>
<feature type="transmembrane region" description="Helical" evidence="1">
    <location>
        <begin position="20"/>
        <end position="41"/>
    </location>
</feature>
<dbReference type="EMBL" id="VRLW01000001">
    <property type="protein sequence ID" value="KAA1259825.1"/>
    <property type="molecule type" value="Genomic_DNA"/>
</dbReference>
<protein>
    <submittedName>
        <fullName evidence="2">Uncharacterized protein</fullName>
    </submittedName>
</protein>
<gene>
    <name evidence="2" type="ORF">LF1_23620</name>
</gene>
<sequence>MAEYNNILDIHDNKPSGGSIYCFLAAVFGFVIASASINAFVTKPFWNPLIPVLSDRIADYRKNSEHIDVVAIGSSHVYYGFHEDTFDQELVRKRAKPTRGSFNFGIEALSIAERKSVVELICKEPPKHLKCILLEPEIRMISRAKDLWTRRSRFFFTADNVVELAKTKLISNRPIGKRFAASLIPIIGTLLNQANLGVIPDIVYPTVLRPAKIDLAAKEARPSRWLGQKRYEAAGIVITAKLAEIDSFFADGFASPDAFTEFEFATIARDLKNLKSLRVPVALVFPPTTEGPLEDMAIRDYASKLGHGWIISCMPDNTAWKLFDNTECWYDATHLNEKGARLFSKLLADEVASQLALQKSE</sequence>
<keyword evidence="1" id="KW-0812">Transmembrane</keyword>